<proteinExistence type="predicted"/>
<dbReference type="SMART" id="SM00487">
    <property type="entry name" value="DEXDc"/>
    <property type="match status" value="1"/>
</dbReference>
<keyword evidence="1" id="KW-0378">Hydrolase</keyword>
<keyword evidence="1" id="KW-0347">Helicase</keyword>
<dbReference type="GO" id="GO:0004386">
    <property type="term" value="F:helicase activity"/>
    <property type="evidence" value="ECO:0007669"/>
    <property type="project" value="UniProtKB-KW"/>
</dbReference>
<gene>
    <name evidence="1" type="ORF">Psal009_02820</name>
</gene>
<dbReference type="InterPro" id="IPR027417">
    <property type="entry name" value="P-loop_NTPase"/>
</dbReference>
<evidence type="ECO:0000313" key="2">
    <source>
        <dbReference type="Proteomes" id="UP000422232"/>
    </source>
</evidence>
<dbReference type="Gene3D" id="3.40.50.300">
    <property type="entry name" value="P-loop containing nucleotide triphosphate hydrolases"/>
    <property type="match status" value="2"/>
</dbReference>
<dbReference type="PANTHER" id="PTHR47396">
    <property type="entry name" value="TYPE I RESTRICTION ENZYME ECOKI R PROTEIN"/>
    <property type="match status" value="1"/>
</dbReference>
<dbReference type="GO" id="GO:0016787">
    <property type="term" value="F:hydrolase activity"/>
    <property type="evidence" value="ECO:0007669"/>
    <property type="project" value="InterPro"/>
</dbReference>
<protein>
    <submittedName>
        <fullName evidence="1">UvsW helicase</fullName>
    </submittedName>
</protein>
<dbReference type="RefSeq" id="WP_016211812.1">
    <property type="nucleotide sequence ID" value="NZ_CP012413.1"/>
</dbReference>
<dbReference type="Pfam" id="PF04851">
    <property type="entry name" value="ResIII"/>
    <property type="match status" value="1"/>
</dbReference>
<dbReference type="GO" id="GO:0005829">
    <property type="term" value="C:cytosol"/>
    <property type="evidence" value="ECO:0007669"/>
    <property type="project" value="TreeGrafter"/>
</dbReference>
<dbReference type="InterPro" id="IPR050742">
    <property type="entry name" value="Helicase_Restrict-Modif_Enz"/>
</dbReference>
<dbReference type="GeneID" id="66740045"/>
<dbReference type="Proteomes" id="UP000422232">
    <property type="component" value="Chromosome"/>
</dbReference>
<dbReference type="InterPro" id="IPR006935">
    <property type="entry name" value="Helicase/UvrB_N"/>
</dbReference>
<dbReference type="PANTHER" id="PTHR47396:SF1">
    <property type="entry name" value="ATP-DEPENDENT HELICASE IRC3-RELATED"/>
    <property type="match status" value="1"/>
</dbReference>
<accession>A0A9Q5VA09</accession>
<dbReference type="SMART" id="SM00490">
    <property type="entry name" value="HELICc"/>
    <property type="match status" value="1"/>
</dbReference>
<dbReference type="GO" id="GO:0005524">
    <property type="term" value="F:ATP binding"/>
    <property type="evidence" value="ECO:0007669"/>
    <property type="project" value="InterPro"/>
</dbReference>
<dbReference type="InterPro" id="IPR001650">
    <property type="entry name" value="Helicase_C-like"/>
</dbReference>
<evidence type="ECO:0000313" key="1">
    <source>
        <dbReference type="EMBL" id="QGO06887.1"/>
    </source>
</evidence>
<dbReference type="EMBL" id="CP038908">
    <property type="protein sequence ID" value="QGO06887.1"/>
    <property type="molecule type" value="Genomic_DNA"/>
</dbReference>
<dbReference type="PROSITE" id="PS51192">
    <property type="entry name" value="HELICASE_ATP_BIND_1"/>
    <property type="match status" value="1"/>
</dbReference>
<sequence length="537" mass="59986">MFALRTYQKEAITAVANWFRENEEPCLIFASVGAGKSLIAAHIALSIVRRGGKVLVIAPSEELVSQNEQEFISYTGDNLSTGAICASLNRKELGKPITYATPGTAINHPQHYDVICFDECHIGDFNKAESLVSGVVQQNPKARVIGLSGTPYRSTSNVHGKNKFFKECVYSITMGELIEAGFLCKYRFGLDKQEQKLDFSNVRITSGRFNGADLEREAAKQDRLTASIIHEVTQVMTQYTGAFIFGASVRHCEEIMSSLPANEARLITGDTAKVERRQAIADAKAGIVKYLVSRDTLFTGINLPTFDVIVWLRPTESRVIFDQGIGRAIRTSPGKDHALILDYAGNIEKHCNSQISNEASQQRKATYDQVCFSCGCINRNTARECEGCHEKFVFKLCESCGYKNDIAGRSCKSCSAELIDPNDNLDRQAATERKTGEYVNVHKMSVKKIGGRDKPKILVIYETDNGEVTECHLHNMNLPFVKPQWRDFVSDVRGPWFKGLYEHDKVIEVADSFMCPQQLRVKASKKGYWKVLERIMG</sequence>
<keyword evidence="2" id="KW-1185">Reference proteome</keyword>
<name>A0A9Q5VA09_PISSA</name>
<dbReference type="SUPFAM" id="SSF52540">
    <property type="entry name" value="P-loop containing nucleoside triphosphate hydrolases"/>
    <property type="match status" value="1"/>
</dbReference>
<keyword evidence="1" id="KW-0067">ATP-binding</keyword>
<dbReference type="PROSITE" id="PS51194">
    <property type="entry name" value="HELICASE_CTER"/>
    <property type="match status" value="1"/>
</dbReference>
<dbReference type="AlphaFoldDB" id="A0A9Q5VA09"/>
<dbReference type="Pfam" id="PF00271">
    <property type="entry name" value="Helicase_C"/>
    <property type="match status" value="1"/>
</dbReference>
<dbReference type="GO" id="GO:0003677">
    <property type="term" value="F:DNA binding"/>
    <property type="evidence" value="ECO:0007669"/>
    <property type="project" value="InterPro"/>
</dbReference>
<keyword evidence="1" id="KW-0547">Nucleotide-binding</keyword>
<dbReference type="InterPro" id="IPR014001">
    <property type="entry name" value="Helicase_ATP-bd"/>
</dbReference>
<organism evidence="1 2">
    <name type="scientific">Piscirickettsia salmonis</name>
    <dbReference type="NCBI Taxonomy" id="1238"/>
    <lineage>
        <taxon>Bacteria</taxon>
        <taxon>Pseudomonadati</taxon>
        <taxon>Pseudomonadota</taxon>
        <taxon>Gammaproteobacteria</taxon>
        <taxon>Thiotrichales</taxon>
        <taxon>Piscirickettsiaceae</taxon>
        <taxon>Piscirickettsia</taxon>
    </lineage>
</organism>
<reference evidence="1 2" key="1">
    <citation type="submission" date="2019-04" db="EMBL/GenBank/DDBJ databases">
        <title>Complete genome sequencing of Piscirickettsia salmonis strain Psal-009.</title>
        <authorList>
            <person name="Schober I."/>
            <person name="Bunk B."/>
            <person name="Sproer C."/>
            <person name="Carril G.P."/>
            <person name="Riedel T."/>
            <person name="Flores-Herrera P.A."/>
            <person name="Nourdin-Galindo G."/>
            <person name="Marshall S.H."/>
            <person name="Overmann J."/>
        </authorList>
    </citation>
    <scope>NUCLEOTIDE SEQUENCE [LARGE SCALE GENOMIC DNA]</scope>
    <source>
        <strain evidence="1 2">Psal-009</strain>
    </source>
</reference>